<dbReference type="GO" id="GO:0008017">
    <property type="term" value="F:microtubule binding"/>
    <property type="evidence" value="ECO:0007669"/>
    <property type="project" value="InterPro"/>
</dbReference>
<evidence type="ECO:0000256" key="1">
    <source>
        <dbReference type="ARBA" id="ARBA00022701"/>
    </source>
</evidence>
<dbReference type="SUPFAM" id="SSF52540">
    <property type="entry name" value="P-loop containing nucleoside triphosphate hydrolases"/>
    <property type="match status" value="1"/>
</dbReference>
<reference evidence="8" key="1">
    <citation type="submission" date="2015-06" db="UniProtKB">
        <authorList>
            <consortium name="EnsemblPlants"/>
        </authorList>
    </citation>
    <scope>IDENTIFICATION</scope>
</reference>
<evidence type="ECO:0000256" key="6">
    <source>
        <dbReference type="SAM" id="Coils"/>
    </source>
</evidence>
<keyword evidence="6" id="KW-0175">Coiled coil</keyword>
<dbReference type="SMART" id="SM00129">
    <property type="entry name" value="KISc"/>
    <property type="match status" value="1"/>
</dbReference>
<feature type="compositionally biased region" description="Low complexity" evidence="7">
    <location>
        <begin position="1227"/>
        <end position="1241"/>
    </location>
</feature>
<evidence type="ECO:0000256" key="5">
    <source>
        <dbReference type="PROSITE-ProRule" id="PRU00283"/>
    </source>
</evidence>
<dbReference type="Gene3D" id="3.40.850.10">
    <property type="entry name" value="Kinesin motor domain"/>
    <property type="match status" value="1"/>
</dbReference>
<feature type="region of interest" description="Disordered" evidence="7">
    <location>
        <begin position="1071"/>
        <end position="1113"/>
    </location>
</feature>
<proteinExistence type="inferred from homology"/>
<dbReference type="GO" id="GO:0003777">
    <property type="term" value="F:microtubule motor activity"/>
    <property type="evidence" value="ECO:0007669"/>
    <property type="project" value="InterPro"/>
</dbReference>
<feature type="compositionally biased region" description="Low complexity" evidence="7">
    <location>
        <begin position="172"/>
        <end position="184"/>
    </location>
</feature>
<dbReference type="InterPro" id="IPR001752">
    <property type="entry name" value="Kinesin_motor_dom"/>
</dbReference>
<dbReference type="PANTHER" id="PTHR47972:SF18">
    <property type="entry name" value="KINESIN-LIKE PROTEIN KIN-14R"/>
    <property type="match status" value="1"/>
</dbReference>
<dbReference type="GO" id="GO:0005524">
    <property type="term" value="F:ATP binding"/>
    <property type="evidence" value="ECO:0007669"/>
    <property type="project" value="UniProtKB-UniRule"/>
</dbReference>
<evidence type="ECO:0000256" key="2">
    <source>
        <dbReference type="ARBA" id="ARBA00022741"/>
    </source>
</evidence>
<feature type="compositionally biased region" description="Polar residues" evidence="7">
    <location>
        <begin position="961"/>
        <end position="974"/>
    </location>
</feature>
<evidence type="ECO:0000256" key="3">
    <source>
        <dbReference type="ARBA" id="ARBA00022840"/>
    </source>
</evidence>
<name>M8BVK0_AEGTA</name>
<keyword evidence="4 5" id="KW-0505">Motor protein</keyword>
<feature type="binding site" evidence="5">
    <location>
        <begin position="610"/>
        <end position="617"/>
    </location>
    <ligand>
        <name>ATP</name>
        <dbReference type="ChEBI" id="CHEBI:30616"/>
    </ligand>
</feature>
<sequence>MDVMYPSLGRGKKEGRLPSEPRLGWVCFWDEGLCFCARSAEGRGREERRGEERLGAEYMMKGPVYGVNYMILNVWLASYRIEAKFSPCLISMFASRITCESLEAAFRHRVDAKRFGLGPILLAWTRQAQAWARTGPGPGPDPTVVTHTTYEQFRIGTAAPNPKTNPNPNPNPRRATPSPPSSSRIAGGEIHPDPTHLSRGMEGDDPMDFTWTAGWEAACVDASPDPDPDPAPQEAEAEAESMILVSGPRVAVSGLRRADCRAGSGFLSDSTSAAPLPCLTRLPEILSQLDVFKVVGGNRPLQVLDIRAFVGSNGAITIDFKGVRGNPMVCGICIRKSPATPAAKLGTRGSGLCKKCLTDVEISSPIQKRTAKLISKYEKQIEELTSQCNIKSDECSMAWSLVESTNQELDRLKMELHQKLVQTDNFEQVLDTQTDQLRKVSQNYENDKKLWAAAISNLERKIKAMKQEQALLSLEAHDCAHAIPDLSKMIEAVRALVAQCDDLKMKYHEEMAKRKKLHNIVQETKGNIRVFCRCRPLSKVETSSGYKCVVDFDGANDGDIGIINGGTAKKTFKFDRVYTPKDDQAEVYADASPLVTSVLDGYNVCIFAYGQTGTGKTFTMEGTERNRGVNYRTLEELFKIAEERKDTVTYNISVSVLEVYNEQIRDLLATSPSSKKLEIKQAGEGSHHVPGIVEAKVEDINEVWDVLQTGSNSRAVGSNNVNEHSSRSHWLVIINIIFHFSVEYLPACGKNGLTFIIFFSMLCIMVRAKNLINGDCTRSKLWLVDLAGSERLAKTDAQGDRLKEAQNINRSLSALGDVISALASRSSHIPYRNSKLTHLLQDSLGGDSKALMFVQISPSDNDASETLSSLNFASRVRGIELGPAKKQVDTAELQKVKQMLERSKQEAKLKEESLRKLEENCQNLESKAKGKEQLYKNLQDKTFCNNLKVKELESQLDSKTHSQITSEKQQSQLSGKLKEKEEACTALQHKIVELERKLGQQHQSDSVVAALKQTIEEVELKLKEQEQQRSAAESKAMEMGQELLEAQKTESMLQSKLLDLEKKLQEMTKLQGASMMPDPKPQDTSSTMPDTKPQGTSSTTMPEPSNNNPITRVLPATPVETNVVPACCAREEAMSEKAQQHRRILRSSDSANKRVPSSLFAPEAAVVNERKRKGEESHPPAGAGGRQNANAGRKRSSMQGEVENQLPAAAVARKRSLQGGEVRSKRASIPARPSTSASSRAQKVVVAPGSRVTRQQQQQAAVASSNKTKGWVR</sequence>
<dbReference type="InterPro" id="IPR027417">
    <property type="entry name" value="P-loop_NTPase"/>
</dbReference>
<dbReference type="PROSITE" id="PS00411">
    <property type="entry name" value="KINESIN_MOTOR_1"/>
    <property type="match status" value="1"/>
</dbReference>
<keyword evidence="3 5" id="KW-0067">ATP-binding</keyword>
<dbReference type="CDD" id="cd01366">
    <property type="entry name" value="KISc_C_terminal"/>
    <property type="match status" value="1"/>
</dbReference>
<feature type="compositionally biased region" description="Basic and acidic residues" evidence="7">
    <location>
        <begin position="1168"/>
        <end position="1178"/>
    </location>
</feature>
<dbReference type="Pfam" id="PF00225">
    <property type="entry name" value="Kinesin"/>
    <property type="match status" value="1"/>
</dbReference>
<keyword evidence="2 5" id="KW-0547">Nucleotide-binding</keyword>
<dbReference type="EnsemblPlants" id="EMT10804">
    <property type="protein sequence ID" value="EMT10804"/>
    <property type="gene ID" value="F775_06475"/>
</dbReference>
<evidence type="ECO:0000313" key="8">
    <source>
        <dbReference type="EnsemblPlants" id="EMT10804"/>
    </source>
</evidence>
<organism evidence="8">
    <name type="scientific">Aegilops tauschii</name>
    <name type="common">Tausch's goatgrass</name>
    <name type="synonym">Aegilops squarrosa</name>
    <dbReference type="NCBI Taxonomy" id="37682"/>
    <lineage>
        <taxon>Eukaryota</taxon>
        <taxon>Viridiplantae</taxon>
        <taxon>Streptophyta</taxon>
        <taxon>Embryophyta</taxon>
        <taxon>Tracheophyta</taxon>
        <taxon>Spermatophyta</taxon>
        <taxon>Magnoliopsida</taxon>
        <taxon>Liliopsida</taxon>
        <taxon>Poales</taxon>
        <taxon>Poaceae</taxon>
        <taxon>BOP clade</taxon>
        <taxon>Pooideae</taxon>
        <taxon>Triticodae</taxon>
        <taxon>Triticeae</taxon>
        <taxon>Triticinae</taxon>
        <taxon>Aegilops</taxon>
    </lineage>
</organism>
<feature type="coiled-coil region" evidence="6">
    <location>
        <begin position="977"/>
        <end position="1070"/>
    </location>
</feature>
<accession>M8BVK0</accession>
<feature type="compositionally biased region" description="Polar residues" evidence="7">
    <location>
        <begin position="1082"/>
        <end position="1110"/>
    </location>
</feature>
<dbReference type="GO" id="GO:0007018">
    <property type="term" value="P:microtubule-based movement"/>
    <property type="evidence" value="ECO:0007669"/>
    <property type="project" value="InterPro"/>
</dbReference>
<protein>
    <submittedName>
        <fullName evidence="8">Kinesin-4</fullName>
    </submittedName>
</protein>
<dbReference type="PROSITE" id="PS50067">
    <property type="entry name" value="KINESIN_MOTOR_2"/>
    <property type="match status" value="1"/>
</dbReference>
<comment type="similarity">
    <text evidence="5">Belongs to the TRAFAC class myosin-kinesin ATPase superfamily. Kinesin family.</text>
</comment>
<dbReference type="InterPro" id="IPR036961">
    <property type="entry name" value="Kinesin_motor_dom_sf"/>
</dbReference>
<evidence type="ECO:0000256" key="7">
    <source>
        <dbReference type="SAM" id="MobiDB-lite"/>
    </source>
</evidence>
<dbReference type="InterPro" id="IPR019821">
    <property type="entry name" value="Kinesin_motor_CS"/>
</dbReference>
<feature type="region of interest" description="Disordered" evidence="7">
    <location>
        <begin position="957"/>
        <end position="976"/>
    </location>
</feature>
<dbReference type="PRINTS" id="PR00380">
    <property type="entry name" value="KINESINHEAVY"/>
</dbReference>
<feature type="region of interest" description="Disordered" evidence="7">
    <location>
        <begin position="1134"/>
        <end position="1273"/>
    </location>
</feature>
<dbReference type="AlphaFoldDB" id="M8BVK0"/>
<dbReference type="PANTHER" id="PTHR47972">
    <property type="entry name" value="KINESIN-LIKE PROTEIN KLP-3"/>
    <property type="match status" value="1"/>
</dbReference>
<dbReference type="InterPro" id="IPR027640">
    <property type="entry name" value="Kinesin-like_fam"/>
</dbReference>
<feature type="coiled-coil region" evidence="6">
    <location>
        <begin position="367"/>
        <end position="475"/>
    </location>
</feature>
<evidence type="ECO:0000256" key="4">
    <source>
        <dbReference type="ARBA" id="ARBA00023175"/>
    </source>
</evidence>
<dbReference type="GO" id="GO:0005874">
    <property type="term" value="C:microtubule"/>
    <property type="evidence" value="ECO:0007669"/>
    <property type="project" value="UniProtKB-KW"/>
</dbReference>
<feature type="compositionally biased region" description="Basic and acidic residues" evidence="7">
    <location>
        <begin position="190"/>
        <end position="202"/>
    </location>
</feature>
<feature type="coiled-coil region" evidence="6">
    <location>
        <begin position="886"/>
        <end position="941"/>
    </location>
</feature>
<keyword evidence="1" id="KW-0493">Microtubule</keyword>
<feature type="region of interest" description="Disordered" evidence="7">
    <location>
        <begin position="155"/>
        <end position="208"/>
    </location>
</feature>
<feature type="compositionally biased region" description="Polar residues" evidence="7">
    <location>
        <begin position="1262"/>
        <end position="1273"/>
    </location>
</feature>